<comment type="caution">
    <text evidence="2">The sequence shown here is derived from an EMBL/GenBank/DDBJ whole genome shotgun (WGS) entry which is preliminary data.</text>
</comment>
<dbReference type="OrthoDB" id="630188at2759"/>
<reference evidence="2" key="1">
    <citation type="submission" date="2021-03" db="EMBL/GenBank/DDBJ databases">
        <authorList>
            <person name="Tagirdzhanova G."/>
        </authorList>
    </citation>
    <scope>NUCLEOTIDE SEQUENCE</scope>
</reference>
<keyword evidence="3" id="KW-1185">Reference proteome</keyword>
<evidence type="ECO:0000313" key="3">
    <source>
        <dbReference type="Proteomes" id="UP000664521"/>
    </source>
</evidence>
<name>A0A8H3IHH5_9LECA</name>
<proteinExistence type="predicted"/>
<accession>A0A8H3IHH5</accession>
<dbReference type="Pfam" id="PF00149">
    <property type="entry name" value="Metallophos"/>
    <property type="match status" value="1"/>
</dbReference>
<dbReference type="InterPro" id="IPR029052">
    <property type="entry name" value="Metallo-depent_PP-like"/>
</dbReference>
<organism evidence="2 3">
    <name type="scientific">Heterodermia speciosa</name>
    <dbReference type="NCBI Taxonomy" id="116794"/>
    <lineage>
        <taxon>Eukaryota</taxon>
        <taxon>Fungi</taxon>
        <taxon>Dikarya</taxon>
        <taxon>Ascomycota</taxon>
        <taxon>Pezizomycotina</taxon>
        <taxon>Lecanoromycetes</taxon>
        <taxon>OSLEUM clade</taxon>
        <taxon>Lecanoromycetidae</taxon>
        <taxon>Caliciales</taxon>
        <taxon>Physciaceae</taxon>
        <taxon>Heterodermia</taxon>
    </lineage>
</organism>
<gene>
    <name evidence="2" type="ORF">HETSPECPRED_003865</name>
</gene>
<dbReference type="InterPro" id="IPR004843">
    <property type="entry name" value="Calcineurin-like_PHP"/>
</dbReference>
<dbReference type="PANTHER" id="PTHR12905:SF18">
    <property type="entry name" value="ESTER HYDROLASE, PUTATIVE (AFU_ORTHOLOGUE AFUA_4G03130)-RELATED"/>
    <property type="match status" value="1"/>
</dbReference>
<dbReference type="SUPFAM" id="SSF56300">
    <property type="entry name" value="Metallo-dependent phosphatases"/>
    <property type="match status" value="1"/>
</dbReference>
<dbReference type="EMBL" id="CAJPDS010000023">
    <property type="protein sequence ID" value="CAF9918908.1"/>
    <property type="molecule type" value="Genomic_DNA"/>
</dbReference>
<dbReference type="AlphaFoldDB" id="A0A8H3IHH5"/>
<dbReference type="PANTHER" id="PTHR12905">
    <property type="entry name" value="METALLOPHOSPHOESTERASE"/>
    <property type="match status" value="1"/>
</dbReference>
<dbReference type="GO" id="GO:0016787">
    <property type="term" value="F:hydrolase activity"/>
    <property type="evidence" value="ECO:0007669"/>
    <property type="project" value="InterPro"/>
</dbReference>
<evidence type="ECO:0000313" key="2">
    <source>
        <dbReference type="EMBL" id="CAF9918908.1"/>
    </source>
</evidence>
<dbReference type="CDD" id="cd07379">
    <property type="entry name" value="MPP_239FB"/>
    <property type="match status" value="1"/>
</dbReference>
<dbReference type="InterPro" id="IPR051693">
    <property type="entry name" value="UPF0046_metallophosphoest"/>
</dbReference>
<dbReference type="Gene3D" id="3.60.21.10">
    <property type="match status" value="1"/>
</dbReference>
<dbReference type="Proteomes" id="UP000664521">
    <property type="component" value="Unassembled WGS sequence"/>
</dbReference>
<protein>
    <recommendedName>
        <fullName evidence="1">Calcineurin-like phosphoesterase domain-containing protein</fullName>
    </recommendedName>
</protein>
<evidence type="ECO:0000259" key="1">
    <source>
        <dbReference type="Pfam" id="PF00149"/>
    </source>
</evidence>
<feature type="domain" description="Calcineurin-like phosphoesterase" evidence="1">
    <location>
        <begin position="53"/>
        <end position="243"/>
    </location>
</feature>
<sequence>MFWGSRLPSSPFDPPSLLYTFLSSPLKFMLHHTHEVLLSLRGSSYNNAPPPSIRLVCISDTHTFKPHTTSSATWTKDVALPPGDVLIHAGDLSNDGSFSAIQDQISWLSSLPYEHKLVIAGNHDSYFDPRSRHPKDRHKSMQWGSVHYLHHSTLTLHFPQRSRSLNFYGAPQIPMCGGPDFAFQYQRGEDAWSGTIPLGTDILITHTPPRYHLDLPNALGCEWLLKEIWKIRPRVHVFGHVHAGHGKQRVWWDGAQKAYERLRGRRQIWFLVDFMDIRNWVDGLQLCTQGISGVLWSRIWGGEEASSVLVNAALLYNNSGHLGNPPTVVDI</sequence>